<dbReference type="NCBIfam" id="NF047446">
    <property type="entry name" value="barrel_OmpL47"/>
    <property type="match status" value="1"/>
</dbReference>
<feature type="chain" id="PRO_5047268389" evidence="2">
    <location>
        <begin position="36"/>
        <end position="1427"/>
    </location>
</feature>
<dbReference type="PANTHER" id="PTHR33546:SF1">
    <property type="entry name" value="LARGE, MULTIFUNCTIONAL SECRETED PROTEIN"/>
    <property type="match status" value="1"/>
</dbReference>
<dbReference type="Gene3D" id="2.60.120.260">
    <property type="entry name" value="Galactose-binding domain-like"/>
    <property type="match status" value="2"/>
</dbReference>
<dbReference type="EMBL" id="JAANNP010000013">
    <property type="protein sequence ID" value="NHC14961.1"/>
    <property type="molecule type" value="Genomic_DNA"/>
</dbReference>
<dbReference type="Gene3D" id="2.60.120.560">
    <property type="entry name" value="Exo-inulinase, domain 1"/>
    <property type="match status" value="1"/>
</dbReference>
<dbReference type="Pfam" id="PF03422">
    <property type="entry name" value="CBM_6"/>
    <property type="match status" value="1"/>
</dbReference>
<sequence length="1427" mass="150461">MIPRTVDRHASRGRRRAATGLLVAAVAAVSSSIVALPTAVAAVTCVSGAVCEAEQATLTGGAKTNTDHRGYTGSGFVDGVGAGASIAFGYTAATAGTHNVTIRYANAQGGDGQNTTRTMTLRVGSTDVPVSLPPSGSWDTWATVTVPVALPAGASTLDLRVATGNSGNVNIDSITIAKAPDGAVREQGVTLRIFDLGLPLQKLCTLKPGQTPNVDVLRPNVNWSTTADWAGYTANFQAQVVADLDVAQAGNYTFRVLNDDGAKVFIDGQQVIDNDGLQDSTTKDGDYTLTAGRHQLEIRYFQAGGGEKLTLSWRKPGSTTFEVVPNSVLSVEAGGARVVAPGTKECEGLSDGAGDGLPLTKVHPSFTLSNLRPAGFQPDVSGISWYPNGDAAVLTWGAAQVSTNGKLYRVSNVQNVVDPAKLAYKEVAAGLQEPQGVAVVDGDTYITSKVGLEKLVDADGDGYFEGRQRIATWPNGQNFHEFAFGLPYKDGYFYVALSVALERSGSSTVPQPGPDRGTFLKVSKDTGTIEFVAGGLRTPNGIGFGPEGEILVTDNQGGWVPASKLVQIKQGAFYNHFTTHNDESGKPQPGRFDNQPVTKPIVWMPQNEIANSPSTPVVMQEGQFAGQLAIGDVTYGGLQRVQLQKVNGQLQGALYRMTQGLEAGVNELALGPDGDLYIGGIGYDGNWNQPGKLRYGFQKLTANDTVTMDILKTEITDKGFDITYTKPLSEQTRQGLAAKYQIDQWRYNPTSQYGGPKLNQENLAATAATVSADGKTVSLTVPGVKPDRVVHIRSPRPFAAADGEALWSTEVWYTANEVPGYVAPADKGWYEAEDGQLSSGASIETEHSGYSGSGFVGGFFNNGATLTFNVNAATAGVQPVHLRYANGPNPFTGTKRVAVYVNGTKVDPWALPDTGSWKNWRTVSRDFNLQAGNNTITFKYETGVDGNVNFDALKVGAGVDICTPATEAGYTSLFDGTLESFQKWTMAGPGSFGRQDDCSILSVGGLGLLYYPQTFNSYSLKLDWKMAGDDNGGVFVGFPNPGNDPWVAVNQGFEIQIDATDDPSHTTGSIYGFQAADAAARDAVLKAPGQWNSYELIVEGQRIQVWLNGVKINDYVNTDPARLKGATMIGLQNHGTGDEVFYRNVRIKALGDTTAPTTSATVSPAAANGQNGWYVSPVTVNVTATDDAAGAVKVEYRLDGGAWTTYATPVVVAAAGEHTVDYRATDATGNVSTVKSVSFKVDAAAPTVTVTGLADGSTHGDSGTLTPSWTATDATSGLSGSVTATLDGKAIASGSTVTLYELALGEHTLVVTAKDNAGNTTTRTVTFTVGTSFADIKALIAQFNADGTISAKTVASLRDRLDKAEQAADSGSETRTISYLEQFVDRANSQVKGDDRDLMVRQLLKRDAAALIAEAQQAEAAEAAAAR</sequence>
<feature type="signal peptide" evidence="2">
    <location>
        <begin position="1"/>
        <end position="35"/>
    </location>
</feature>
<dbReference type="PROSITE" id="PS51175">
    <property type="entry name" value="CBM6"/>
    <property type="match status" value="2"/>
</dbReference>
<proteinExistence type="predicted"/>
<dbReference type="InterPro" id="IPR054470">
    <property type="entry name" value="FIMAH_dom"/>
</dbReference>
<dbReference type="Pfam" id="PF16990">
    <property type="entry name" value="CBM_35"/>
    <property type="match status" value="1"/>
</dbReference>
<dbReference type="InterPro" id="IPR013783">
    <property type="entry name" value="Ig-like_fold"/>
</dbReference>
<evidence type="ECO:0000259" key="3">
    <source>
        <dbReference type="PROSITE" id="PS51175"/>
    </source>
</evidence>
<evidence type="ECO:0000259" key="4">
    <source>
        <dbReference type="PROSITE" id="PS51820"/>
    </source>
</evidence>
<dbReference type="InterPro" id="IPR058094">
    <property type="entry name" value="Ig-like_OmpL47-like"/>
</dbReference>
<evidence type="ECO:0000256" key="1">
    <source>
        <dbReference type="ARBA" id="ARBA00022729"/>
    </source>
</evidence>
<dbReference type="Pfam" id="PF07691">
    <property type="entry name" value="PA14"/>
    <property type="match status" value="1"/>
</dbReference>
<dbReference type="SUPFAM" id="SSF49785">
    <property type="entry name" value="Galactose-binding domain-like"/>
    <property type="match status" value="2"/>
</dbReference>
<name>A0ABX0GXX0_9ACTN</name>
<dbReference type="InterPro" id="IPR008979">
    <property type="entry name" value="Galactose-bd-like_sf"/>
</dbReference>
<dbReference type="CDD" id="cd04083">
    <property type="entry name" value="CBM35_Lmo2446-like"/>
    <property type="match status" value="2"/>
</dbReference>
<dbReference type="Pfam" id="PF06439">
    <property type="entry name" value="3keto-disac_hyd"/>
    <property type="match status" value="1"/>
</dbReference>
<evidence type="ECO:0000313" key="6">
    <source>
        <dbReference type="Proteomes" id="UP000800981"/>
    </source>
</evidence>
<dbReference type="Pfam" id="PF22888">
    <property type="entry name" value="FIMAH"/>
    <property type="match status" value="1"/>
</dbReference>
<keyword evidence="6" id="KW-1185">Reference proteome</keyword>
<dbReference type="SUPFAM" id="SSF56988">
    <property type="entry name" value="Anthrax protective antigen"/>
    <property type="match status" value="1"/>
</dbReference>
<dbReference type="InterPro" id="IPR005084">
    <property type="entry name" value="CBM6"/>
</dbReference>
<comment type="caution">
    <text evidence="5">The sequence shown here is derived from an EMBL/GenBank/DDBJ whole genome shotgun (WGS) entry which is preliminary data.</text>
</comment>
<evidence type="ECO:0000313" key="5">
    <source>
        <dbReference type="EMBL" id="NHC14961.1"/>
    </source>
</evidence>
<dbReference type="PANTHER" id="PTHR33546">
    <property type="entry name" value="LARGE, MULTIFUNCTIONAL SECRETED PROTEIN-RELATED"/>
    <property type="match status" value="1"/>
</dbReference>
<accession>A0ABX0GXX0</accession>
<dbReference type="InterPro" id="IPR006584">
    <property type="entry name" value="Cellulose-bd_IV"/>
</dbReference>
<dbReference type="InterPro" id="IPR037524">
    <property type="entry name" value="PA14/GLEYA"/>
</dbReference>
<dbReference type="Proteomes" id="UP000800981">
    <property type="component" value="Unassembled WGS sequence"/>
</dbReference>
<dbReference type="InterPro" id="IPR010496">
    <property type="entry name" value="AL/BT2_dom"/>
</dbReference>
<gene>
    <name evidence="5" type="ORF">G9H71_14325</name>
</gene>
<dbReference type="SMART" id="SM00758">
    <property type="entry name" value="PA14"/>
    <property type="match status" value="1"/>
</dbReference>
<dbReference type="PROSITE" id="PS51820">
    <property type="entry name" value="PA14"/>
    <property type="match status" value="1"/>
</dbReference>
<keyword evidence="1 2" id="KW-0732">Signal</keyword>
<dbReference type="SUPFAM" id="SSF101898">
    <property type="entry name" value="NHL repeat"/>
    <property type="match status" value="1"/>
</dbReference>
<dbReference type="Gene3D" id="2.60.40.10">
    <property type="entry name" value="Immunoglobulins"/>
    <property type="match status" value="2"/>
</dbReference>
<dbReference type="SMART" id="SM00606">
    <property type="entry name" value="CBD_IV"/>
    <property type="match status" value="2"/>
</dbReference>
<feature type="domain" description="PA14" evidence="4">
    <location>
        <begin position="184"/>
        <end position="328"/>
    </location>
</feature>
<reference evidence="5 6" key="1">
    <citation type="submission" date="2020-03" db="EMBL/GenBank/DDBJ databases">
        <title>Two novel Motilibacter sp.</title>
        <authorList>
            <person name="Liu S."/>
        </authorList>
    </citation>
    <scope>NUCLEOTIDE SEQUENCE [LARGE SCALE GENOMIC DNA]</scope>
    <source>
        <strain evidence="5 6">E257</strain>
    </source>
</reference>
<evidence type="ECO:0000256" key="2">
    <source>
        <dbReference type="SAM" id="SignalP"/>
    </source>
</evidence>
<dbReference type="Gene3D" id="3.90.182.10">
    <property type="entry name" value="Toxin - Anthrax Protective Antigen,domain 1"/>
    <property type="match status" value="1"/>
</dbReference>
<dbReference type="RefSeq" id="WP_166282981.1">
    <property type="nucleotide sequence ID" value="NZ_JAANNP010000013.1"/>
</dbReference>
<protein>
    <submittedName>
        <fullName evidence="5">DUF1080 domain-containing protein</fullName>
    </submittedName>
</protein>
<feature type="domain" description="CBM6" evidence="3">
    <location>
        <begin position="49"/>
        <end position="177"/>
    </location>
</feature>
<organism evidence="5 6">
    <name type="scientific">Motilibacter deserti</name>
    <dbReference type="NCBI Taxonomy" id="2714956"/>
    <lineage>
        <taxon>Bacteria</taxon>
        <taxon>Bacillati</taxon>
        <taxon>Actinomycetota</taxon>
        <taxon>Actinomycetes</taxon>
        <taxon>Motilibacterales</taxon>
        <taxon>Motilibacteraceae</taxon>
        <taxon>Motilibacter</taxon>
    </lineage>
</organism>
<feature type="domain" description="CBM6" evidence="3">
    <location>
        <begin position="828"/>
        <end position="956"/>
    </location>
</feature>
<dbReference type="InterPro" id="IPR011658">
    <property type="entry name" value="PA14_dom"/>
</dbReference>